<sequence length="86" mass="9907">MKCARRRLDPESFDEEEYEIFEARHIGQLAAAAVPTHFWRRLYEKLTNETFDAGTHFQILAEESEDGSRSYSVVALNDIDASDPNK</sequence>
<dbReference type="PANTHER" id="PTHR46088:SF1">
    <property type="entry name" value="TUBULIN--TYROSINE LIGASE-LIKE PROTEIN 12"/>
    <property type="match status" value="1"/>
</dbReference>
<keyword evidence="1" id="KW-1185">Reference proteome</keyword>
<accession>A0A914RFW0</accession>
<protein>
    <submittedName>
        <fullName evidence="2">Uncharacterized protein</fullName>
    </submittedName>
</protein>
<proteinExistence type="predicted"/>
<evidence type="ECO:0000313" key="1">
    <source>
        <dbReference type="Proteomes" id="UP000887564"/>
    </source>
</evidence>
<dbReference type="Proteomes" id="UP000887564">
    <property type="component" value="Unplaced"/>
</dbReference>
<evidence type="ECO:0000313" key="2">
    <source>
        <dbReference type="WBParaSite" id="PEQ_0000366201-mRNA-1"/>
    </source>
</evidence>
<reference evidence="2" key="1">
    <citation type="submission" date="2022-11" db="UniProtKB">
        <authorList>
            <consortium name="WormBaseParasite"/>
        </authorList>
    </citation>
    <scope>IDENTIFICATION</scope>
</reference>
<dbReference type="GO" id="GO:0005737">
    <property type="term" value="C:cytoplasm"/>
    <property type="evidence" value="ECO:0007669"/>
    <property type="project" value="TreeGrafter"/>
</dbReference>
<dbReference type="InterPro" id="IPR027749">
    <property type="entry name" value="TTLL12"/>
</dbReference>
<dbReference type="PANTHER" id="PTHR46088">
    <property type="entry name" value="TUBULIN--TYROSINE LIGASE-LIKE PROTEIN 12"/>
    <property type="match status" value="1"/>
</dbReference>
<dbReference type="AlphaFoldDB" id="A0A914RFW0"/>
<organism evidence="1 2">
    <name type="scientific">Parascaris equorum</name>
    <name type="common">Equine roundworm</name>
    <dbReference type="NCBI Taxonomy" id="6256"/>
    <lineage>
        <taxon>Eukaryota</taxon>
        <taxon>Metazoa</taxon>
        <taxon>Ecdysozoa</taxon>
        <taxon>Nematoda</taxon>
        <taxon>Chromadorea</taxon>
        <taxon>Rhabditida</taxon>
        <taxon>Spirurina</taxon>
        <taxon>Ascaridomorpha</taxon>
        <taxon>Ascaridoidea</taxon>
        <taxon>Ascarididae</taxon>
        <taxon>Parascaris</taxon>
    </lineage>
</organism>
<name>A0A914RFW0_PAREQ</name>
<dbReference type="WBParaSite" id="PEQ_0000366201-mRNA-1">
    <property type="protein sequence ID" value="PEQ_0000366201-mRNA-1"/>
    <property type="gene ID" value="PEQ_0000366201"/>
</dbReference>